<name>A0A0R3MNT5_9BRAD</name>
<dbReference type="EMBL" id="LLYA01000170">
    <property type="protein sequence ID" value="KRR21892.1"/>
    <property type="molecule type" value="Genomic_DNA"/>
</dbReference>
<dbReference type="RefSeq" id="WP_156433923.1">
    <property type="nucleotide sequence ID" value="NZ_LLYA01000170.1"/>
</dbReference>
<reference evidence="2 3" key="1">
    <citation type="submission" date="2014-03" db="EMBL/GenBank/DDBJ databases">
        <title>Bradyrhizobium valentinum sp. nov., isolated from effective nodules of Lupinus mariae-josephae, a lupine endemic of basic-lime soils in Eastern Spain.</title>
        <authorList>
            <person name="Duran D."/>
            <person name="Rey L."/>
            <person name="Navarro A."/>
            <person name="Busquets A."/>
            <person name="Imperial J."/>
            <person name="Ruiz-Argueso T."/>
        </authorList>
    </citation>
    <scope>NUCLEOTIDE SEQUENCE [LARGE SCALE GENOMIC DNA]</scope>
    <source>
        <strain evidence="2 3">Ro19</strain>
    </source>
</reference>
<evidence type="ECO:0000256" key="1">
    <source>
        <dbReference type="SAM" id="MobiDB-lite"/>
    </source>
</evidence>
<dbReference type="OrthoDB" id="8255944at2"/>
<dbReference type="AlphaFoldDB" id="A0A0R3MNT5"/>
<dbReference type="Proteomes" id="UP000052023">
    <property type="component" value="Unassembled WGS sequence"/>
</dbReference>
<feature type="compositionally biased region" description="Basic and acidic residues" evidence="1">
    <location>
        <begin position="95"/>
        <end position="110"/>
    </location>
</feature>
<organism evidence="2 3">
    <name type="scientific">Bradyrhizobium retamae</name>
    <dbReference type="NCBI Taxonomy" id="1300035"/>
    <lineage>
        <taxon>Bacteria</taxon>
        <taxon>Pseudomonadati</taxon>
        <taxon>Pseudomonadota</taxon>
        <taxon>Alphaproteobacteria</taxon>
        <taxon>Hyphomicrobiales</taxon>
        <taxon>Nitrobacteraceae</taxon>
        <taxon>Bradyrhizobium</taxon>
    </lineage>
</organism>
<sequence length="279" mass="30893">MNNPWFRMYAGVINDPKVMKLPEATRWHWVACLCVASDHGGKLPPAPDLAFALRMSEQRAAVLVTELYRAGLLDKVDGGFAPHNWSGRQYQSDSSTKRVRDFRERKKREAGVTGNVSPDVTVTPPEQSRTETEQSRADAPRAGQIDLVEEALRADLREILGSHVNLTLAAEWLGKGYDPGMIREVVRDLRRRKPDVASLAYFEAALAERHAKRAETPSERAGYAAVTDFDKVISMFVRTGVWSRYAGPEPGMLGCRAPLELLAKHGIDGATGNKIRKAG</sequence>
<comment type="caution">
    <text evidence="2">The sequence shown here is derived from an EMBL/GenBank/DDBJ whole genome shotgun (WGS) entry which is preliminary data.</text>
</comment>
<protein>
    <submittedName>
        <fullName evidence="2">Uncharacterized protein</fullName>
    </submittedName>
</protein>
<keyword evidence="3" id="KW-1185">Reference proteome</keyword>
<gene>
    <name evidence="2" type="ORF">CQ13_07605</name>
</gene>
<feature type="compositionally biased region" description="Polar residues" evidence="1">
    <location>
        <begin position="114"/>
        <end position="127"/>
    </location>
</feature>
<feature type="compositionally biased region" description="Basic and acidic residues" evidence="1">
    <location>
        <begin position="128"/>
        <end position="139"/>
    </location>
</feature>
<accession>A0A0R3MNT5</accession>
<proteinExistence type="predicted"/>
<evidence type="ECO:0000313" key="2">
    <source>
        <dbReference type="EMBL" id="KRR21892.1"/>
    </source>
</evidence>
<evidence type="ECO:0000313" key="3">
    <source>
        <dbReference type="Proteomes" id="UP000052023"/>
    </source>
</evidence>
<feature type="region of interest" description="Disordered" evidence="1">
    <location>
        <begin position="84"/>
        <end position="140"/>
    </location>
</feature>